<comment type="caution">
    <text evidence="3">The sequence shown here is derived from an EMBL/GenBank/DDBJ whole genome shotgun (WGS) entry which is preliminary data.</text>
</comment>
<accession>A0A9W6KMD3</accession>
<proteinExistence type="inferred from homology"/>
<comment type="similarity">
    <text evidence="1">Belongs to the YciI family.</text>
</comment>
<evidence type="ECO:0000313" key="3">
    <source>
        <dbReference type="EMBL" id="GLL04163.1"/>
    </source>
</evidence>
<dbReference type="InterPro" id="IPR005545">
    <property type="entry name" value="YCII"/>
</dbReference>
<dbReference type="PANTHER" id="PTHR37828">
    <property type="entry name" value="GSR2449 PROTEIN"/>
    <property type="match status" value="1"/>
</dbReference>
<sequence length="95" mass="10440">MFVITLRYVAGLDQIDDNLQAHTEWVDGQYDDGVFVASGAMTPREGGVILATGMARAELEARLALDPFQQKGLAEYQIVEFTPRRVAAGLERLQG</sequence>
<dbReference type="RefSeq" id="WP_261963708.1">
    <property type="nucleotide sequence ID" value="NZ_BAAAXA010000003.1"/>
</dbReference>
<dbReference type="Proteomes" id="UP001143480">
    <property type="component" value="Unassembled WGS sequence"/>
</dbReference>
<evidence type="ECO:0000259" key="2">
    <source>
        <dbReference type="Pfam" id="PF03795"/>
    </source>
</evidence>
<dbReference type="PANTHER" id="PTHR37828:SF1">
    <property type="entry name" value="YCII-RELATED DOMAIN-CONTAINING PROTEIN"/>
    <property type="match status" value="1"/>
</dbReference>
<dbReference type="Gene3D" id="3.30.70.1060">
    <property type="entry name" value="Dimeric alpha+beta barrel"/>
    <property type="match status" value="1"/>
</dbReference>
<dbReference type="Pfam" id="PF03795">
    <property type="entry name" value="YCII"/>
    <property type="match status" value="1"/>
</dbReference>
<evidence type="ECO:0000256" key="1">
    <source>
        <dbReference type="ARBA" id="ARBA00007689"/>
    </source>
</evidence>
<reference evidence="3" key="2">
    <citation type="submission" date="2023-01" db="EMBL/GenBank/DDBJ databases">
        <authorList>
            <person name="Sun Q."/>
            <person name="Evtushenko L."/>
        </authorList>
    </citation>
    <scope>NUCLEOTIDE SEQUENCE</scope>
    <source>
        <strain evidence="3">VKM Ac-1321</strain>
    </source>
</reference>
<organism evidence="3 4">
    <name type="scientific">Dactylosporangium matsuzakiense</name>
    <dbReference type="NCBI Taxonomy" id="53360"/>
    <lineage>
        <taxon>Bacteria</taxon>
        <taxon>Bacillati</taxon>
        <taxon>Actinomycetota</taxon>
        <taxon>Actinomycetes</taxon>
        <taxon>Micromonosporales</taxon>
        <taxon>Micromonosporaceae</taxon>
        <taxon>Dactylosporangium</taxon>
    </lineage>
</organism>
<dbReference type="EMBL" id="BSFP01000042">
    <property type="protein sequence ID" value="GLL04163.1"/>
    <property type="molecule type" value="Genomic_DNA"/>
</dbReference>
<dbReference type="SUPFAM" id="SSF54909">
    <property type="entry name" value="Dimeric alpha+beta barrel"/>
    <property type="match status" value="1"/>
</dbReference>
<feature type="domain" description="YCII-related" evidence="2">
    <location>
        <begin position="3"/>
        <end position="82"/>
    </location>
</feature>
<dbReference type="AlphaFoldDB" id="A0A9W6KMD3"/>
<dbReference type="InterPro" id="IPR011008">
    <property type="entry name" value="Dimeric_a/b-barrel"/>
</dbReference>
<keyword evidence="4" id="KW-1185">Reference proteome</keyword>
<evidence type="ECO:0000313" key="4">
    <source>
        <dbReference type="Proteomes" id="UP001143480"/>
    </source>
</evidence>
<protein>
    <recommendedName>
        <fullName evidence="2">YCII-related domain-containing protein</fullName>
    </recommendedName>
</protein>
<name>A0A9W6KMD3_9ACTN</name>
<gene>
    <name evidence="3" type="ORF">GCM10017581_059100</name>
</gene>
<reference evidence="3" key="1">
    <citation type="journal article" date="2014" name="Int. J. Syst. Evol. Microbiol.">
        <title>Complete genome sequence of Corynebacterium casei LMG S-19264T (=DSM 44701T), isolated from a smear-ripened cheese.</title>
        <authorList>
            <consortium name="US DOE Joint Genome Institute (JGI-PGF)"/>
            <person name="Walter F."/>
            <person name="Albersmeier A."/>
            <person name="Kalinowski J."/>
            <person name="Ruckert C."/>
        </authorList>
    </citation>
    <scope>NUCLEOTIDE SEQUENCE</scope>
    <source>
        <strain evidence="3">VKM Ac-1321</strain>
    </source>
</reference>